<protein>
    <recommendedName>
        <fullName evidence="4">Thioredoxin domain-containing protein</fullName>
    </recommendedName>
</protein>
<dbReference type="GO" id="GO:0006457">
    <property type="term" value="P:protein folding"/>
    <property type="evidence" value="ECO:0007669"/>
    <property type="project" value="TreeGrafter"/>
</dbReference>
<dbReference type="GO" id="GO:0034976">
    <property type="term" value="P:response to endoplasmic reticulum stress"/>
    <property type="evidence" value="ECO:0007669"/>
    <property type="project" value="TreeGrafter"/>
</dbReference>
<evidence type="ECO:0008006" key="4">
    <source>
        <dbReference type="Google" id="ProtNLM"/>
    </source>
</evidence>
<dbReference type="PANTHER" id="PTHR18929">
    <property type="entry name" value="PROTEIN DISULFIDE ISOMERASE"/>
    <property type="match status" value="1"/>
</dbReference>
<dbReference type="GO" id="GO:0003756">
    <property type="term" value="F:protein disulfide isomerase activity"/>
    <property type="evidence" value="ECO:0007669"/>
    <property type="project" value="TreeGrafter"/>
</dbReference>
<dbReference type="OrthoDB" id="72053at2759"/>
<accession>A0A0L0C019</accession>
<dbReference type="InterPro" id="IPR036249">
    <property type="entry name" value="Thioredoxin-like_sf"/>
</dbReference>
<dbReference type="Gene3D" id="3.40.30.10">
    <property type="entry name" value="Glutaredoxin"/>
    <property type="match status" value="2"/>
</dbReference>
<dbReference type="GO" id="GO:0005783">
    <property type="term" value="C:endoplasmic reticulum"/>
    <property type="evidence" value="ECO:0007669"/>
    <property type="project" value="TreeGrafter"/>
</dbReference>
<dbReference type="Proteomes" id="UP000037069">
    <property type="component" value="Unassembled WGS sequence"/>
</dbReference>
<reference evidence="2 3" key="1">
    <citation type="journal article" date="2015" name="Nat. Commun.">
        <title>Lucilia cuprina genome unlocks parasitic fly biology to underpin future interventions.</title>
        <authorList>
            <person name="Anstead C.A."/>
            <person name="Korhonen P.K."/>
            <person name="Young N.D."/>
            <person name="Hall R.S."/>
            <person name="Jex A.R."/>
            <person name="Murali S.C."/>
            <person name="Hughes D.S."/>
            <person name="Lee S.F."/>
            <person name="Perry T."/>
            <person name="Stroehlein A.J."/>
            <person name="Ansell B.R."/>
            <person name="Breugelmans B."/>
            <person name="Hofmann A."/>
            <person name="Qu J."/>
            <person name="Dugan S."/>
            <person name="Lee S.L."/>
            <person name="Chao H."/>
            <person name="Dinh H."/>
            <person name="Han Y."/>
            <person name="Doddapaneni H.V."/>
            <person name="Worley K.C."/>
            <person name="Muzny D.M."/>
            <person name="Ioannidis P."/>
            <person name="Waterhouse R.M."/>
            <person name="Zdobnov E.M."/>
            <person name="James P.J."/>
            <person name="Bagnall N.H."/>
            <person name="Kotze A.C."/>
            <person name="Gibbs R.A."/>
            <person name="Richards S."/>
            <person name="Batterham P."/>
            <person name="Gasser R.B."/>
        </authorList>
    </citation>
    <scope>NUCLEOTIDE SEQUENCE [LARGE SCALE GENOMIC DNA]</scope>
    <source>
        <strain evidence="2 3">LS</strain>
        <tissue evidence="2">Full body</tissue>
    </source>
</reference>
<dbReference type="EMBL" id="JRES01001097">
    <property type="protein sequence ID" value="KNC25581.1"/>
    <property type="molecule type" value="Genomic_DNA"/>
</dbReference>
<gene>
    <name evidence="2" type="ORF">FF38_12974</name>
</gene>
<keyword evidence="3" id="KW-1185">Reference proteome</keyword>
<evidence type="ECO:0000313" key="2">
    <source>
        <dbReference type="EMBL" id="KNC25581.1"/>
    </source>
</evidence>
<comment type="similarity">
    <text evidence="1">Belongs to the protein disulfide isomerase family.</text>
</comment>
<sequence>MFNHFREKCAYHSKWLDRMYELSIKYGDRIEFIAADLFDMDIIFPDRNPLQYFSIFVRPEDVTPTVYALDEKKCVHELLDVFKELGTLAKLCENLIEGKLFPSQPLPENNKNNLVKICVYHNHEELIRKSSKNIFLIINLNQLQDNESNYDKVALALKNYNLDIVYMQAEENYIPFEYYAYSFPSIIFIPHNDKENFVYYEDMRTEEKIIEFLKNILDQPDYLSNLQQRQKNKIKFQAVQITQDLLVEYNKDLEEFLNKNYKNTIKMLNRDLIEQTSDIIIIAFMDFQGKCLAHHVNWFNKLYQVASILYGFQFMIADFKEIAIINSKWKSKDLILAAQGKPKIYGFDRLKHTFEFNNYNSPASLFYFAHSLEYGDFYYSQDYSRNIEKELVKDWSANYFNFFLKHLKKNIFITFYSGCDEKAEELLILLLEIAQKVNALNVEVVKFNVDFNYVDLEYKQDNYPASYFIPLKNKKDTRIMEGSYLNRDKILEFIKINVENA</sequence>
<dbReference type="AlphaFoldDB" id="A0A0L0C019"/>
<dbReference type="SUPFAM" id="SSF52833">
    <property type="entry name" value="Thioredoxin-like"/>
    <property type="match status" value="1"/>
</dbReference>
<evidence type="ECO:0000256" key="1">
    <source>
        <dbReference type="ARBA" id="ARBA00006347"/>
    </source>
</evidence>
<name>A0A0L0C019_LUCCU</name>
<proteinExistence type="inferred from homology"/>
<comment type="caution">
    <text evidence="2">The sequence shown here is derived from an EMBL/GenBank/DDBJ whole genome shotgun (WGS) entry which is preliminary data.</text>
</comment>
<organism evidence="2 3">
    <name type="scientific">Lucilia cuprina</name>
    <name type="common">Green bottle fly</name>
    <name type="synonym">Australian sheep blowfly</name>
    <dbReference type="NCBI Taxonomy" id="7375"/>
    <lineage>
        <taxon>Eukaryota</taxon>
        <taxon>Metazoa</taxon>
        <taxon>Ecdysozoa</taxon>
        <taxon>Arthropoda</taxon>
        <taxon>Hexapoda</taxon>
        <taxon>Insecta</taxon>
        <taxon>Pterygota</taxon>
        <taxon>Neoptera</taxon>
        <taxon>Endopterygota</taxon>
        <taxon>Diptera</taxon>
        <taxon>Brachycera</taxon>
        <taxon>Muscomorpha</taxon>
        <taxon>Oestroidea</taxon>
        <taxon>Calliphoridae</taxon>
        <taxon>Luciliinae</taxon>
        <taxon>Lucilia</taxon>
    </lineage>
</organism>
<dbReference type="STRING" id="7375.A0A0L0C019"/>
<evidence type="ECO:0000313" key="3">
    <source>
        <dbReference type="Proteomes" id="UP000037069"/>
    </source>
</evidence>